<protein>
    <recommendedName>
        <fullName evidence="2">CSD domain-containing protein</fullName>
    </recommendedName>
</protein>
<evidence type="ECO:0000256" key="1">
    <source>
        <dbReference type="SAM" id="MobiDB-lite"/>
    </source>
</evidence>
<dbReference type="AlphaFoldDB" id="A0A7S0ZU51"/>
<feature type="compositionally biased region" description="Basic and acidic residues" evidence="1">
    <location>
        <begin position="216"/>
        <end position="227"/>
    </location>
</feature>
<dbReference type="SUPFAM" id="SSF50249">
    <property type="entry name" value="Nucleic acid-binding proteins"/>
    <property type="match status" value="1"/>
</dbReference>
<feature type="region of interest" description="Disordered" evidence="1">
    <location>
        <begin position="188"/>
        <end position="288"/>
    </location>
</feature>
<dbReference type="PROSITE" id="PS51857">
    <property type="entry name" value="CSD_2"/>
    <property type="match status" value="1"/>
</dbReference>
<sequence length="288" mass="31825">MQTHFHSEVWNFQDASRWVEHQRHELLRAEHAAKTAAAESGAFVGVVSRISGGVAFVECSETRLGSDAQIGAGLLPSNLEVGDTVVFRLGAGAQVVFAKRLAELTQHRQRILEVEAPPPSPSTLESPQEYEGVISSFQPDKGFGFISCELSRQIYGSDVYIHRDQYMNLSVGDAVHFRVALNPKSMPVGRGVRKTRHEVQGTGTAVQGFGPVVASRDGEAGERESPKGRSRSRSISRSVSEQQSGRRGSGPQDGVPKRSKSESRSPRSRRRRSRSDSRSRRSRTRYRR</sequence>
<dbReference type="InterPro" id="IPR002059">
    <property type="entry name" value="CSP_DNA-bd"/>
</dbReference>
<dbReference type="GO" id="GO:0003676">
    <property type="term" value="F:nucleic acid binding"/>
    <property type="evidence" value="ECO:0007669"/>
    <property type="project" value="InterPro"/>
</dbReference>
<evidence type="ECO:0000259" key="2">
    <source>
        <dbReference type="PROSITE" id="PS51857"/>
    </source>
</evidence>
<reference evidence="3" key="1">
    <citation type="submission" date="2021-01" db="EMBL/GenBank/DDBJ databases">
        <authorList>
            <person name="Corre E."/>
            <person name="Pelletier E."/>
            <person name="Niang G."/>
            <person name="Scheremetjew M."/>
            <person name="Finn R."/>
            <person name="Kale V."/>
            <person name="Holt S."/>
            <person name="Cochrane G."/>
            <person name="Meng A."/>
            <person name="Brown T."/>
            <person name="Cohen L."/>
        </authorList>
    </citation>
    <scope>NUCLEOTIDE SEQUENCE</scope>
</reference>
<feature type="compositionally biased region" description="Basic and acidic residues" evidence="1">
    <location>
        <begin position="255"/>
        <end position="265"/>
    </location>
</feature>
<proteinExistence type="predicted"/>
<accession>A0A7S0ZU51</accession>
<gene>
    <name evidence="3" type="ORF">NSCI0253_LOCUS6547</name>
</gene>
<dbReference type="SMART" id="SM00357">
    <property type="entry name" value="CSP"/>
    <property type="match status" value="1"/>
</dbReference>
<dbReference type="InterPro" id="IPR012340">
    <property type="entry name" value="NA-bd_OB-fold"/>
</dbReference>
<organism evidence="3">
    <name type="scientific">Noctiluca scintillans</name>
    <name type="common">Sea sparkle</name>
    <name type="synonym">Red tide dinoflagellate</name>
    <dbReference type="NCBI Taxonomy" id="2966"/>
    <lineage>
        <taxon>Eukaryota</taxon>
        <taxon>Sar</taxon>
        <taxon>Alveolata</taxon>
        <taxon>Dinophyceae</taxon>
        <taxon>Noctilucales</taxon>
        <taxon>Noctilucaceae</taxon>
        <taxon>Noctiluca</taxon>
    </lineage>
</organism>
<feature type="domain" description="CSD" evidence="2">
    <location>
        <begin position="129"/>
        <end position="194"/>
    </location>
</feature>
<evidence type="ECO:0000313" key="3">
    <source>
        <dbReference type="EMBL" id="CAD8832200.1"/>
    </source>
</evidence>
<name>A0A7S0ZU51_NOCSC</name>
<dbReference type="Gene3D" id="2.40.50.140">
    <property type="entry name" value="Nucleic acid-binding proteins"/>
    <property type="match status" value="1"/>
</dbReference>
<dbReference type="EMBL" id="HBFQ01009312">
    <property type="protein sequence ID" value="CAD8832200.1"/>
    <property type="molecule type" value="Transcribed_RNA"/>
</dbReference>
<dbReference type="InterPro" id="IPR011129">
    <property type="entry name" value="CSD"/>
</dbReference>